<keyword evidence="4" id="KW-0378">Hydrolase</keyword>
<dbReference type="AlphaFoldDB" id="A0A6H5GR32"/>
<feature type="non-terminal residue" evidence="10">
    <location>
        <position position="185"/>
    </location>
</feature>
<evidence type="ECO:0000256" key="1">
    <source>
        <dbReference type="ARBA" id="ARBA00001947"/>
    </source>
</evidence>
<evidence type="ECO:0000256" key="8">
    <source>
        <dbReference type="SAM" id="MobiDB-lite"/>
    </source>
</evidence>
<feature type="compositionally biased region" description="Polar residues" evidence="8">
    <location>
        <begin position="101"/>
        <end position="113"/>
    </location>
</feature>
<name>A0A6H5GR32_9HEMI</name>
<evidence type="ECO:0000256" key="6">
    <source>
        <dbReference type="ARBA" id="ARBA00023049"/>
    </source>
</evidence>
<protein>
    <recommendedName>
        <fullName evidence="9">Peptidase M14 domain-containing protein</fullName>
    </recommendedName>
</protein>
<dbReference type="InterPro" id="IPR000834">
    <property type="entry name" value="Peptidase_M14"/>
</dbReference>
<keyword evidence="6" id="KW-0482">Metalloprotease</keyword>
<proteinExistence type="inferred from homology"/>
<dbReference type="GO" id="GO:0006508">
    <property type="term" value="P:proteolysis"/>
    <property type="evidence" value="ECO:0007669"/>
    <property type="project" value="UniProtKB-KW"/>
</dbReference>
<evidence type="ECO:0000256" key="5">
    <source>
        <dbReference type="ARBA" id="ARBA00022833"/>
    </source>
</evidence>
<comment type="caution">
    <text evidence="7">Lacks conserved residue(s) required for the propagation of feature annotation.</text>
</comment>
<evidence type="ECO:0000313" key="10">
    <source>
        <dbReference type="EMBL" id="CAB0005660.1"/>
    </source>
</evidence>
<keyword evidence="3" id="KW-0645">Protease</keyword>
<dbReference type="SUPFAM" id="SSF53187">
    <property type="entry name" value="Zn-dependent exopeptidases"/>
    <property type="match status" value="1"/>
</dbReference>
<dbReference type="PROSITE" id="PS52035">
    <property type="entry name" value="PEPTIDASE_M14"/>
    <property type="match status" value="1"/>
</dbReference>
<accession>A0A6H5GR32</accession>
<keyword evidence="5" id="KW-0862">Zinc</keyword>
<evidence type="ECO:0000259" key="9">
    <source>
        <dbReference type="PROSITE" id="PS52035"/>
    </source>
</evidence>
<feature type="region of interest" description="Disordered" evidence="8">
    <location>
        <begin position="99"/>
        <end position="119"/>
    </location>
</feature>
<dbReference type="GO" id="GO:0004181">
    <property type="term" value="F:metallocarboxypeptidase activity"/>
    <property type="evidence" value="ECO:0007669"/>
    <property type="project" value="InterPro"/>
</dbReference>
<dbReference type="Proteomes" id="UP000479000">
    <property type="component" value="Unassembled WGS sequence"/>
</dbReference>
<dbReference type="GO" id="GO:0008270">
    <property type="term" value="F:zinc ion binding"/>
    <property type="evidence" value="ECO:0007669"/>
    <property type="project" value="InterPro"/>
</dbReference>
<gene>
    <name evidence="10" type="ORF">NTEN_LOCUS11137</name>
</gene>
<comment type="cofactor">
    <cofactor evidence="1">
        <name>Zn(2+)</name>
        <dbReference type="ChEBI" id="CHEBI:29105"/>
    </cofactor>
</comment>
<dbReference type="Gene3D" id="3.40.630.10">
    <property type="entry name" value="Zn peptidases"/>
    <property type="match status" value="1"/>
</dbReference>
<feature type="domain" description="Peptidase M14" evidence="9">
    <location>
        <begin position="123"/>
        <end position="185"/>
    </location>
</feature>
<comment type="similarity">
    <text evidence="2 7">Belongs to the peptidase M14 family.</text>
</comment>
<keyword evidence="11" id="KW-1185">Reference proteome</keyword>
<evidence type="ECO:0000256" key="4">
    <source>
        <dbReference type="ARBA" id="ARBA00022801"/>
    </source>
</evidence>
<sequence length="185" mass="21172">MTRSRRRPTTWHVDAQRHRHGQVDAQRRGTWTPNDAVRGRPTTRYVDAQQRGHFDAQRRGQLAGEIRRSAISLSRRWAWSAIVSPIGSVAPIAEEQYDYPENNQNEGNSSLAREQQKEDAKLDYHTFEQINHFLLDIERQYNETVKAFEIGHSVEGRPIRGVRISSPGNPQGSPTLRKPAIILDA</sequence>
<dbReference type="Pfam" id="PF00246">
    <property type="entry name" value="Peptidase_M14"/>
    <property type="match status" value="1"/>
</dbReference>
<dbReference type="PANTHER" id="PTHR11705">
    <property type="entry name" value="PROTEASE FAMILY M14 CARBOXYPEPTIDASE A,B"/>
    <property type="match status" value="1"/>
</dbReference>
<dbReference type="OrthoDB" id="3626597at2759"/>
<dbReference type="EMBL" id="CADCXU010016579">
    <property type="protein sequence ID" value="CAB0005660.1"/>
    <property type="molecule type" value="Genomic_DNA"/>
</dbReference>
<dbReference type="PANTHER" id="PTHR11705:SF143">
    <property type="entry name" value="SLL0236 PROTEIN"/>
    <property type="match status" value="1"/>
</dbReference>
<evidence type="ECO:0000313" key="11">
    <source>
        <dbReference type="Proteomes" id="UP000479000"/>
    </source>
</evidence>
<evidence type="ECO:0000256" key="3">
    <source>
        <dbReference type="ARBA" id="ARBA00022670"/>
    </source>
</evidence>
<reference evidence="10 11" key="1">
    <citation type="submission" date="2020-02" db="EMBL/GenBank/DDBJ databases">
        <authorList>
            <person name="Ferguson B K."/>
        </authorList>
    </citation>
    <scope>NUCLEOTIDE SEQUENCE [LARGE SCALE GENOMIC DNA]</scope>
</reference>
<organism evidence="10 11">
    <name type="scientific">Nesidiocoris tenuis</name>
    <dbReference type="NCBI Taxonomy" id="355587"/>
    <lineage>
        <taxon>Eukaryota</taxon>
        <taxon>Metazoa</taxon>
        <taxon>Ecdysozoa</taxon>
        <taxon>Arthropoda</taxon>
        <taxon>Hexapoda</taxon>
        <taxon>Insecta</taxon>
        <taxon>Pterygota</taxon>
        <taxon>Neoptera</taxon>
        <taxon>Paraneoptera</taxon>
        <taxon>Hemiptera</taxon>
        <taxon>Heteroptera</taxon>
        <taxon>Panheteroptera</taxon>
        <taxon>Cimicomorpha</taxon>
        <taxon>Miridae</taxon>
        <taxon>Dicyphina</taxon>
        <taxon>Nesidiocoris</taxon>
    </lineage>
</organism>
<evidence type="ECO:0000256" key="7">
    <source>
        <dbReference type="PROSITE-ProRule" id="PRU01379"/>
    </source>
</evidence>
<dbReference type="GO" id="GO:0005615">
    <property type="term" value="C:extracellular space"/>
    <property type="evidence" value="ECO:0007669"/>
    <property type="project" value="TreeGrafter"/>
</dbReference>
<feature type="region of interest" description="Disordered" evidence="8">
    <location>
        <begin position="1"/>
        <end position="38"/>
    </location>
</feature>
<evidence type="ECO:0000256" key="2">
    <source>
        <dbReference type="ARBA" id="ARBA00005988"/>
    </source>
</evidence>